<dbReference type="AlphaFoldDB" id="A0A175RK66"/>
<organism evidence="5 6">
    <name type="scientific">Aureimonas ureilytica</name>
    <dbReference type="NCBI Taxonomy" id="401562"/>
    <lineage>
        <taxon>Bacteria</taxon>
        <taxon>Pseudomonadati</taxon>
        <taxon>Pseudomonadota</taxon>
        <taxon>Alphaproteobacteria</taxon>
        <taxon>Hyphomicrobiales</taxon>
        <taxon>Aurantimonadaceae</taxon>
        <taxon>Aureimonas</taxon>
    </lineage>
</organism>
<gene>
    <name evidence="5" type="ORF">NS365_15925</name>
</gene>
<dbReference type="InterPro" id="IPR008920">
    <property type="entry name" value="TF_FadR/GntR_C"/>
</dbReference>
<dbReference type="InterPro" id="IPR011711">
    <property type="entry name" value="GntR_C"/>
</dbReference>
<dbReference type="PRINTS" id="PR00035">
    <property type="entry name" value="HTHGNTR"/>
</dbReference>
<dbReference type="SMART" id="SM00345">
    <property type="entry name" value="HTH_GNTR"/>
    <property type="match status" value="1"/>
</dbReference>
<dbReference type="GO" id="GO:0003700">
    <property type="term" value="F:DNA-binding transcription factor activity"/>
    <property type="evidence" value="ECO:0007669"/>
    <property type="project" value="InterPro"/>
</dbReference>
<dbReference type="GO" id="GO:0003677">
    <property type="term" value="F:DNA binding"/>
    <property type="evidence" value="ECO:0007669"/>
    <property type="project" value="UniProtKB-KW"/>
</dbReference>
<dbReference type="SMART" id="SM00895">
    <property type="entry name" value="FCD"/>
    <property type="match status" value="1"/>
</dbReference>
<dbReference type="Pfam" id="PF00392">
    <property type="entry name" value="GntR"/>
    <property type="match status" value="1"/>
</dbReference>
<dbReference type="InterPro" id="IPR000524">
    <property type="entry name" value="Tscrpt_reg_HTH_GntR"/>
</dbReference>
<sequence>MASPSENLSVFLRDRILTGALRAGEKLPTEAELAESFQLSRPSVREAIAVLRAEDLVVSRRGSGSFVSATPRFEIRLPLPTASLEDVTRMIELRRAIETEATRLAAARRTSAQLEALREAERALLLAEAEGRDGVCEDLLFHRIIAEATGNDYLLDVHLACQQVLTQAMRATRANERRRAAFVAEVHAEHARILLAIEAGEGAWAADAMATHLLGAERRLRAARAETVDG</sequence>
<keyword evidence="3" id="KW-0804">Transcription</keyword>
<evidence type="ECO:0000313" key="5">
    <source>
        <dbReference type="EMBL" id="KTR04165.1"/>
    </source>
</evidence>
<dbReference type="Pfam" id="PF07729">
    <property type="entry name" value="FCD"/>
    <property type="match status" value="1"/>
</dbReference>
<dbReference type="EMBL" id="LDQA01000040">
    <property type="protein sequence ID" value="KTR04165.1"/>
    <property type="molecule type" value="Genomic_DNA"/>
</dbReference>
<keyword evidence="1" id="KW-0805">Transcription regulation</keyword>
<name>A0A175RK66_9HYPH</name>
<dbReference type="InterPro" id="IPR036390">
    <property type="entry name" value="WH_DNA-bd_sf"/>
</dbReference>
<dbReference type="PATRIC" id="fig|401562.4.peg.3038"/>
<accession>A0A175RK66</accession>
<evidence type="ECO:0000256" key="3">
    <source>
        <dbReference type="ARBA" id="ARBA00023163"/>
    </source>
</evidence>
<evidence type="ECO:0000259" key="4">
    <source>
        <dbReference type="PROSITE" id="PS50949"/>
    </source>
</evidence>
<dbReference type="PANTHER" id="PTHR43537">
    <property type="entry name" value="TRANSCRIPTIONAL REGULATOR, GNTR FAMILY"/>
    <property type="match status" value="1"/>
</dbReference>
<keyword evidence="2" id="KW-0238">DNA-binding</keyword>
<reference evidence="5 6" key="1">
    <citation type="journal article" date="2016" name="Front. Microbiol.">
        <title>Genomic Resource of Rice Seed Associated Bacteria.</title>
        <authorList>
            <person name="Midha S."/>
            <person name="Bansal K."/>
            <person name="Sharma S."/>
            <person name="Kumar N."/>
            <person name="Patil P.P."/>
            <person name="Chaudhry V."/>
            <person name="Patil P.B."/>
        </authorList>
    </citation>
    <scope>NUCLEOTIDE SEQUENCE [LARGE SCALE GENOMIC DNA]</scope>
    <source>
        <strain evidence="5 6">NS365</strain>
    </source>
</reference>
<dbReference type="CDD" id="cd07377">
    <property type="entry name" value="WHTH_GntR"/>
    <property type="match status" value="1"/>
</dbReference>
<dbReference type="PROSITE" id="PS50949">
    <property type="entry name" value="HTH_GNTR"/>
    <property type="match status" value="1"/>
</dbReference>
<feature type="domain" description="HTH gntR-type" evidence="4">
    <location>
        <begin position="2"/>
        <end position="70"/>
    </location>
</feature>
<evidence type="ECO:0000313" key="6">
    <source>
        <dbReference type="Proteomes" id="UP000078529"/>
    </source>
</evidence>
<dbReference type="Gene3D" id="1.10.10.10">
    <property type="entry name" value="Winged helix-like DNA-binding domain superfamily/Winged helix DNA-binding domain"/>
    <property type="match status" value="1"/>
</dbReference>
<comment type="caution">
    <text evidence="5">The sequence shown here is derived from an EMBL/GenBank/DDBJ whole genome shotgun (WGS) entry which is preliminary data.</text>
</comment>
<proteinExistence type="predicted"/>
<keyword evidence="6" id="KW-1185">Reference proteome</keyword>
<evidence type="ECO:0000256" key="1">
    <source>
        <dbReference type="ARBA" id="ARBA00023015"/>
    </source>
</evidence>
<dbReference type="SUPFAM" id="SSF46785">
    <property type="entry name" value="Winged helix' DNA-binding domain"/>
    <property type="match status" value="1"/>
</dbReference>
<dbReference type="SUPFAM" id="SSF48008">
    <property type="entry name" value="GntR ligand-binding domain-like"/>
    <property type="match status" value="1"/>
</dbReference>
<dbReference type="Gene3D" id="1.20.120.530">
    <property type="entry name" value="GntR ligand-binding domain-like"/>
    <property type="match status" value="1"/>
</dbReference>
<dbReference type="InterPro" id="IPR036388">
    <property type="entry name" value="WH-like_DNA-bd_sf"/>
</dbReference>
<evidence type="ECO:0000256" key="2">
    <source>
        <dbReference type="ARBA" id="ARBA00023125"/>
    </source>
</evidence>
<protein>
    <recommendedName>
        <fullName evidence="4">HTH gntR-type domain-containing protein</fullName>
    </recommendedName>
</protein>
<dbReference type="Proteomes" id="UP000078529">
    <property type="component" value="Unassembled WGS sequence"/>
</dbReference>
<dbReference type="PANTHER" id="PTHR43537:SF5">
    <property type="entry name" value="UXU OPERON TRANSCRIPTIONAL REGULATOR"/>
    <property type="match status" value="1"/>
</dbReference>